<sequence length="164" mass="17165">MKISTVFATLGGIGYLKPASGTWGSLAALPLAWALHVAGGPMLLLLACFAVFLAGVVATESHTARTGDHDPSEVVIDEVVGLWIAFLPVSFGAAHVGASLTALYPGWIMAFLAFRLFDIWKPGPVGWADRRSDAFGVMLDDVIAGVMAAVVVIVTAAFSHLVLM</sequence>
<dbReference type="CDD" id="cd06971">
    <property type="entry name" value="PgpA"/>
    <property type="match status" value="1"/>
</dbReference>
<dbReference type="InterPro" id="IPR036681">
    <property type="entry name" value="PgpA-like_sf"/>
</dbReference>
<organism evidence="3 4">
    <name type="scientific">Pseudooceanicola algae</name>
    <dbReference type="NCBI Taxonomy" id="1537215"/>
    <lineage>
        <taxon>Bacteria</taxon>
        <taxon>Pseudomonadati</taxon>
        <taxon>Pseudomonadota</taxon>
        <taxon>Alphaproteobacteria</taxon>
        <taxon>Rhodobacterales</taxon>
        <taxon>Paracoccaceae</taxon>
        <taxon>Pseudooceanicola</taxon>
    </lineage>
</organism>
<dbReference type="KEGG" id="palw:PSAL_009990"/>
<proteinExistence type="predicted"/>
<dbReference type="RefSeq" id="WP_119840164.1">
    <property type="nucleotide sequence ID" value="NZ_CP060436.1"/>
</dbReference>
<protein>
    <recommendedName>
        <fullName evidence="1">Phosphatidylglycerophosphatase A</fullName>
        <ecNumber evidence="1">3.1.3.27</ecNumber>
    </recommendedName>
    <alternativeName>
        <fullName evidence="1">Phosphatidylglycerolphosphate phosphatase A</fullName>
    </alternativeName>
</protein>
<dbReference type="GO" id="GO:0009395">
    <property type="term" value="P:phospholipid catabolic process"/>
    <property type="evidence" value="ECO:0007669"/>
    <property type="project" value="UniProtKB-KW"/>
</dbReference>
<dbReference type="AlphaFoldDB" id="A0A418SEI5"/>
<name>A0A418SEI5_9RHOB</name>
<evidence type="ECO:0000313" key="4">
    <source>
        <dbReference type="Proteomes" id="UP000283786"/>
    </source>
</evidence>
<keyword evidence="1" id="KW-0997">Cell inner membrane</keyword>
<keyword evidence="1" id="KW-0595">Phospholipid degradation</keyword>
<evidence type="ECO:0000313" key="3">
    <source>
        <dbReference type="EMBL" id="QPM89773.1"/>
    </source>
</evidence>
<dbReference type="InterPro" id="IPR026037">
    <property type="entry name" value="PgpA"/>
</dbReference>
<evidence type="ECO:0000256" key="1">
    <source>
        <dbReference type="PIRNR" id="PIRNR006162"/>
    </source>
</evidence>
<keyword evidence="1" id="KW-1003">Cell membrane</keyword>
<comment type="pathway">
    <text evidence="1">Phospholipid metabolism; phosphatidylglycerol biosynthesis; phosphatidylglycerol from CDP-diacylglycerol: step 2/2.</text>
</comment>
<dbReference type="UniPathway" id="UPA00084">
    <property type="reaction ID" value="UER00504"/>
</dbReference>
<dbReference type="PANTHER" id="PTHR36305:SF1">
    <property type="entry name" value="PHOSPHATIDYLGLYCEROPHOSPHATASE A"/>
    <property type="match status" value="1"/>
</dbReference>
<dbReference type="OrthoDB" id="9804091at2"/>
<evidence type="ECO:0000259" key="2">
    <source>
        <dbReference type="Pfam" id="PF04608"/>
    </source>
</evidence>
<dbReference type="Pfam" id="PF04608">
    <property type="entry name" value="PgpA"/>
    <property type="match status" value="1"/>
</dbReference>
<dbReference type="SUPFAM" id="SSF101307">
    <property type="entry name" value="YutG-like"/>
    <property type="match status" value="1"/>
</dbReference>
<dbReference type="GO" id="GO:0046872">
    <property type="term" value="F:metal ion binding"/>
    <property type="evidence" value="ECO:0007669"/>
    <property type="project" value="UniProtKB-KW"/>
</dbReference>
<reference evidence="3 4" key="1">
    <citation type="submission" date="2020-08" db="EMBL/GenBank/DDBJ databases">
        <title>Genome sequence of Rhodobacteraceae bacterium Lw-13e.</title>
        <authorList>
            <person name="Poehlein A."/>
            <person name="Wolter L."/>
            <person name="Daniel R."/>
            <person name="Brinkhoff T."/>
        </authorList>
    </citation>
    <scope>NUCLEOTIDE SEQUENCE [LARGE SCALE GENOMIC DNA]</scope>
    <source>
        <strain evidence="3 4">Lw-13e</strain>
    </source>
</reference>
<comment type="function">
    <text evidence="1">Lipid phosphatase which dephosphorylates phosphatidylglycerophosphate (PGP) to phosphatidylglycerol (PG).</text>
</comment>
<dbReference type="GO" id="GO:0005886">
    <property type="term" value="C:plasma membrane"/>
    <property type="evidence" value="ECO:0007669"/>
    <property type="project" value="UniProtKB-SubCell"/>
</dbReference>
<dbReference type="GO" id="GO:0006655">
    <property type="term" value="P:phosphatidylglycerol biosynthetic process"/>
    <property type="evidence" value="ECO:0007669"/>
    <property type="project" value="UniProtKB-UniPathway"/>
</dbReference>
<keyword evidence="1" id="KW-0443">Lipid metabolism</keyword>
<keyword evidence="1" id="KW-0472">Membrane</keyword>
<keyword evidence="1" id="KW-0378">Hydrolase</keyword>
<keyword evidence="1" id="KW-1208">Phospholipid metabolism</keyword>
<gene>
    <name evidence="3" type="ORF">PSAL_009990</name>
</gene>
<keyword evidence="1" id="KW-0479">Metal-binding</keyword>
<dbReference type="PANTHER" id="PTHR36305">
    <property type="entry name" value="PHOSPHATIDYLGLYCEROPHOSPHATASE A"/>
    <property type="match status" value="1"/>
</dbReference>
<keyword evidence="4" id="KW-1185">Reference proteome</keyword>
<keyword evidence="1" id="KW-0812">Transmembrane</keyword>
<dbReference type="EMBL" id="CP060436">
    <property type="protein sequence ID" value="QPM89773.1"/>
    <property type="molecule type" value="Genomic_DNA"/>
</dbReference>
<dbReference type="EC" id="3.1.3.27" evidence="1"/>
<keyword evidence="1" id="KW-0442">Lipid degradation</keyword>
<comment type="subcellular location">
    <subcellularLocation>
        <location evidence="1">Cell inner membrane</location>
        <topology evidence="1">Multi-pass membrane protein</topology>
    </subcellularLocation>
</comment>
<dbReference type="InterPro" id="IPR007686">
    <property type="entry name" value="YutG/PgpA"/>
</dbReference>
<dbReference type="PIRSF" id="PIRSF006162">
    <property type="entry name" value="PgpA"/>
    <property type="match status" value="1"/>
</dbReference>
<accession>A0A418SEI5</accession>
<dbReference type="GO" id="GO:0008962">
    <property type="term" value="F:phosphatidylglycerophosphatase activity"/>
    <property type="evidence" value="ECO:0007669"/>
    <property type="project" value="UniProtKB-EC"/>
</dbReference>
<comment type="catalytic activity">
    <reaction evidence="1">
        <text>a 1,2-diacyl-sn-glycero-3-phospho-(1'-sn-glycero-3'-phosphate) + H2O = a 1,2-diacyl-sn-glycero-3-phospho-(1'-sn-glycerol) + phosphate</text>
        <dbReference type="Rhea" id="RHEA:33751"/>
        <dbReference type="ChEBI" id="CHEBI:15377"/>
        <dbReference type="ChEBI" id="CHEBI:43474"/>
        <dbReference type="ChEBI" id="CHEBI:60110"/>
        <dbReference type="ChEBI" id="CHEBI:64716"/>
        <dbReference type="EC" id="3.1.3.27"/>
    </reaction>
</comment>
<comment type="cofactor">
    <cofactor evidence="1">
        <name>Mg(2+)</name>
        <dbReference type="ChEBI" id="CHEBI:18420"/>
    </cofactor>
</comment>
<feature type="domain" description="YutG/PgpA" evidence="2">
    <location>
        <begin position="6"/>
        <end position="154"/>
    </location>
</feature>
<keyword evidence="1" id="KW-0460">Magnesium</keyword>
<dbReference type="Proteomes" id="UP000283786">
    <property type="component" value="Chromosome"/>
</dbReference>